<dbReference type="PANTHER" id="PTHR30419:SF8">
    <property type="entry name" value="NITROGEN ASSIMILATION TRANSCRIPTIONAL ACTIVATOR-RELATED"/>
    <property type="match status" value="1"/>
</dbReference>
<dbReference type="Proteomes" id="UP000287156">
    <property type="component" value="Unassembled WGS sequence"/>
</dbReference>
<accession>A0A429XWN4</accession>
<evidence type="ECO:0000313" key="7">
    <source>
        <dbReference type="Proteomes" id="UP000287156"/>
    </source>
</evidence>
<keyword evidence="3" id="KW-0238">DNA-binding</keyword>
<evidence type="ECO:0000259" key="5">
    <source>
        <dbReference type="PROSITE" id="PS50931"/>
    </source>
</evidence>
<organism evidence="6 7">
    <name type="scientific">Siminovitchia acidinfaciens</name>
    <dbReference type="NCBI Taxonomy" id="2321395"/>
    <lineage>
        <taxon>Bacteria</taxon>
        <taxon>Bacillati</taxon>
        <taxon>Bacillota</taxon>
        <taxon>Bacilli</taxon>
        <taxon>Bacillales</taxon>
        <taxon>Bacillaceae</taxon>
        <taxon>Siminovitchia</taxon>
    </lineage>
</organism>
<dbReference type="CDD" id="cd05466">
    <property type="entry name" value="PBP2_LTTR_substrate"/>
    <property type="match status" value="1"/>
</dbReference>
<dbReference type="PRINTS" id="PR00039">
    <property type="entry name" value="HTHLYSR"/>
</dbReference>
<dbReference type="AlphaFoldDB" id="A0A429XWN4"/>
<dbReference type="Pfam" id="PF03466">
    <property type="entry name" value="LysR_substrate"/>
    <property type="match status" value="1"/>
</dbReference>
<gene>
    <name evidence="6" type="ORF">D4T97_015425</name>
</gene>
<dbReference type="Gene3D" id="1.10.10.10">
    <property type="entry name" value="Winged helix-like DNA-binding domain superfamily/Winged helix DNA-binding domain"/>
    <property type="match status" value="1"/>
</dbReference>
<evidence type="ECO:0000256" key="3">
    <source>
        <dbReference type="ARBA" id="ARBA00023125"/>
    </source>
</evidence>
<dbReference type="InterPro" id="IPR005119">
    <property type="entry name" value="LysR_subst-bd"/>
</dbReference>
<keyword evidence="7" id="KW-1185">Reference proteome</keyword>
<keyword evidence="2" id="KW-0805">Transcription regulation</keyword>
<dbReference type="InterPro" id="IPR000847">
    <property type="entry name" value="LysR_HTH_N"/>
</dbReference>
<evidence type="ECO:0000256" key="2">
    <source>
        <dbReference type="ARBA" id="ARBA00023015"/>
    </source>
</evidence>
<proteinExistence type="inferred from homology"/>
<keyword evidence="4" id="KW-0804">Transcription</keyword>
<dbReference type="GO" id="GO:0003700">
    <property type="term" value="F:DNA-binding transcription factor activity"/>
    <property type="evidence" value="ECO:0007669"/>
    <property type="project" value="InterPro"/>
</dbReference>
<sequence length="277" mass="31069">MNLQQMEYVKTIAETKSMNKASEVLHVSQPALTKQLKILEDELKTILFERDNSGCHLTKEGELFLVEAKKILNQVHSLKQQFVQRENKVINIGTLPSIAAHFLPGIVKKLNNSGHKINIHIAETSEQIKNLLFDGKIDVGFGQDVKKRDYVYSILIEPYYLIVPEAHPLGEAKSISLSDITNQNMIVPTLPCDIRISLDKYLKHQGIVMENMMEVGQNDSMLSLVKNGVGLTILPKMAVNAIDKSVKAIPIKSGEFNRKISLLTHSKELHDLIIGQI</sequence>
<reference evidence="6" key="1">
    <citation type="submission" date="2018-12" db="EMBL/GenBank/DDBJ databases">
        <authorList>
            <person name="Sun L."/>
            <person name="Chen Z."/>
        </authorList>
    </citation>
    <scope>NUCLEOTIDE SEQUENCE [LARGE SCALE GENOMIC DNA]</scope>
    <source>
        <strain evidence="6">3-2-2</strain>
    </source>
</reference>
<dbReference type="InterPro" id="IPR050950">
    <property type="entry name" value="HTH-type_LysR_regulators"/>
</dbReference>
<name>A0A429XWN4_9BACI</name>
<dbReference type="FunFam" id="1.10.10.10:FF:000001">
    <property type="entry name" value="LysR family transcriptional regulator"/>
    <property type="match status" value="1"/>
</dbReference>
<dbReference type="Gene3D" id="3.40.190.290">
    <property type="match status" value="1"/>
</dbReference>
<comment type="caution">
    <text evidence="6">The sequence shown here is derived from an EMBL/GenBank/DDBJ whole genome shotgun (WGS) entry which is preliminary data.</text>
</comment>
<evidence type="ECO:0000313" key="6">
    <source>
        <dbReference type="EMBL" id="RST72802.1"/>
    </source>
</evidence>
<dbReference type="Pfam" id="PF00126">
    <property type="entry name" value="HTH_1"/>
    <property type="match status" value="1"/>
</dbReference>
<feature type="domain" description="HTH lysR-type" evidence="5">
    <location>
        <begin position="1"/>
        <end position="58"/>
    </location>
</feature>
<dbReference type="RefSeq" id="WP_126051648.1">
    <property type="nucleotide sequence ID" value="NZ_QYTV02000007.1"/>
</dbReference>
<protein>
    <submittedName>
        <fullName evidence="6">LysR family transcriptional regulator</fullName>
    </submittedName>
</protein>
<evidence type="ECO:0000256" key="1">
    <source>
        <dbReference type="ARBA" id="ARBA00009437"/>
    </source>
</evidence>
<dbReference type="InterPro" id="IPR036390">
    <property type="entry name" value="WH_DNA-bd_sf"/>
</dbReference>
<dbReference type="PROSITE" id="PS50931">
    <property type="entry name" value="HTH_LYSR"/>
    <property type="match status" value="1"/>
</dbReference>
<evidence type="ECO:0000256" key="4">
    <source>
        <dbReference type="ARBA" id="ARBA00023163"/>
    </source>
</evidence>
<comment type="similarity">
    <text evidence="1">Belongs to the LysR transcriptional regulatory family.</text>
</comment>
<dbReference type="EMBL" id="QYTV02000007">
    <property type="protein sequence ID" value="RST72802.1"/>
    <property type="molecule type" value="Genomic_DNA"/>
</dbReference>
<dbReference type="GO" id="GO:0003677">
    <property type="term" value="F:DNA binding"/>
    <property type="evidence" value="ECO:0007669"/>
    <property type="project" value="UniProtKB-KW"/>
</dbReference>
<dbReference type="PANTHER" id="PTHR30419">
    <property type="entry name" value="HTH-TYPE TRANSCRIPTIONAL REGULATOR YBHD"/>
    <property type="match status" value="1"/>
</dbReference>
<dbReference type="InterPro" id="IPR036388">
    <property type="entry name" value="WH-like_DNA-bd_sf"/>
</dbReference>
<dbReference type="OrthoDB" id="9803735at2"/>
<dbReference type="GO" id="GO:0005829">
    <property type="term" value="C:cytosol"/>
    <property type="evidence" value="ECO:0007669"/>
    <property type="project" value="TreeGrafter"/>
</dbReference>
<dbReference type="SUPFAM" id="SSF53850">
    <property type="entry name" value="Periplasmic binding protein-like II"/>
    <property type="match status" value="1"/>
</dbReference>
<dbReference type="SUPFAM" id="SSF46785">
    <property type="entry name" value="Winged helix' DNA-binding domain"/>
    <property type="match status" value="1"/>
</dbReference>